<evidence type="ECO:0000259" key="1">
    <source>
        <dbReference type="PROSITE" id="PS51674"/>
    </source>
</evidence>
<dbReference type="AlphaFoldDB" id="A0A5N5V6R3"/>
<comment type="caution">
    <text evidence="2">The sequence shown here is derived from an EMBL/GenBank/DDBJ whole genome shotgun (WGS) entry which is preliminary data.</text>
</comment>
<gene>
    <name evidence="2" type="ORF">MPHL21000_11740</name>
</gene>
<evidence type="ECO:0000313" key="3">
    <source>
        <dbReference type="Proteomes" id="UP000325690"/>
    </source>
</evidence>
<dbReference type="EMBL" id="ANBP01000013">
    <property type="protein sequence ID" value="KAB7756169.1"/>
    <property type="molecule type" value="Genomic_DNA"/>
</dbReference>
<name>A0A5N5V6R3_MYCPH</name>
<sequence length="75" mass="8206">MDPDRWLDGTDAGAKELCRGCPRRWTSAQAACQTPGAVGLWAGVYIPPTGRARQFALRQLESLAELNGYSVRRVS</sequence>
<proteinExistence type="predicted"/>
<keyword evidence="3" id="KW-1185">Reference proteome</keyword>
<evidence type="ECO:0000313" key="2">
    <source>
        <dbReference type="EMBL" id="KAB7756169.1"/>
    </source>
</evidence>
<dbReference type="InterPro" id="IPR034768">
    <property type="entry name" value="4FE4S_WBL"/>
</dbReference>
<accession>A0A5N5V6R3</accession>
<reference evidence="2 3" key="1">
    <citation type="submission" date="2012-10" db="EMBL/GenBank/DDBJ databases">
        <title>The draft sequence of the Mycobacterium pheli genome.</title>
        <authorList>
            <person name="Pettersson B.M.F."/>
            <person name="Das S."/>
            <person name="Dasgupta S."/>
            <person name="Bhattacharya A."/>
            <person name="Kirsebom L.A."/>
        </authorList>
    </citation>
    <scope>NUCLEOTIDE SEQUENCE [LARGE SCALE GENOMIC DNA]</scope>
    <source>
        <strain evidence="2 3">CCUG 21000</strain>
    </source>
</reference>
<dbReference type="Proteomes" id="UP000325690">
    <property type="component" value="Unassembled WGS sequence"/>
</dbReference>
<organism evidence="2 3">
    <name type="scientific">Mycolicibacterium phlei DSM 43239 = CCUG 21000</name>
    <dbReference type="NCBI Taxonomy" id="1226750"/>
    <lineage>
        <taxon>Bacteria</taxon>
        <taxon>Bacillati</taxon>
        <taxon>Actinomycetota</taxon>
        <taxon>Actinomycetes</taxon>
        <taxon>Mycobacteriales</taxon>
        <taxon>Mycobacteriaceae</taxon>
        <taxon>Mycolicibacterium</taxon>
    </lineage>
</organism>
<protein>
    <submittedName>
        <fullName evidence="2">Transcription factor WhiB</fullName>
    </submittedName>
</protein>
<feature type="domain" description="4Fe-4S Wbl-type" evidence="1">
    <location>
        <begin position="1"/>
        <end position="51"/>
    </location>
</feature>
<dbReference type="PROSITE" id="PS51674">
    <property type="entry name" value="4FE4S_WBL"/>
    <property type="match status" value="1"/>
</dbReference>